<protein>
    <submittedName>
        <fullName evidence="2">Uncharacterized protein</fullName>
    </submittedName>
</protein>
<organism evidence="1 2">
    <name type="scientific">Panagrolaimus sp. JU765</name>
    <dbReference type="NCBI Taxonomy" id="591449"/>
    <lineage>
        <taxon>Eukaryota</taxon>
        <taxon>Metazoa</taxon>
        <taxon>Ecdysozoa</taxon>
        <taxon>Nematoda</taxon>
        <taxon>Chromadorea</taxon>
        <taxon>Rhabditida</taxon>
        <taxon>Tylenchina</taxon>
        <taxon>Panagrolaimomorpha</taxon>
        <taxon>Panagrolaimoidea</taxon>
        <taxon>Panagrolaimidae</taxon>
        <taxon>Panagrolaimus</taxon>
    </lineage>
</organism>
<name>A0AC34Q4Q8_9BILA</name>
<accession>A0AC34Q4Q8</accession>
<reference evidence="2" key="1">
    <citation type="submission" date="2022-11" db="UniProtKB">
        <authorList>
            <consortium name="WormBaseParasite"/>
        </authorList>
    </citation>
    <scope>IDENTIFICATION</scope>
</reference>
<dbReference type="Proteomes" id="UP000887576">
    <property type="component" value="Unplaced"/>
</dbReference>
<proteinExistence type="predicted"/>
<sequence>MMWCASRAYLCHRRGRNYEQPKELLNGRESGGLNEGEKLKDGLDDLDDDSCKKTPQTSPQPLPNRHEVVKEQPQQPENVPQSENSTVTGMLMTDFENVKHYQTQNWVYRADMRLDDGSKIKLLIDTGFGKWPFYFLKTGHRVSVGGKKVKYYQQEARLVCKGDDFDFDDSAAKQVAS</sequence>
<dbReference type="WBParaSite" id="JU765_v2.g12769.t1">
    <property type="protein sequence ID" value="JU765_v2.g12769.t1"/>
    <property type="gene ID" value="JU765_v2.g12769"/>
</dbReference>
<evidence type="ECO:0000313" key="1">
    <source>
        <dbReference type="Proteomes" id="UP000887576"/>
    </source>
</evidence>
<evidence type="ECO:0000313" key="2">
    <source>
        <dbReference type="WBParaSite" id="JU765_v2.g12769.t1"/>
    </source>
</evidence>